<name>A0A2P6QYG0_ROSCH</name>
<evidence type="ECO:0000256" key="1">
    <source>
        <dbReference type="SAM" id="MobiDB-lite"/>
    </source>
</evidence>
<sequence>MHATVNQPYPLIRSKRSDLDLNKSIRETSRLHEPSTTKQPPESYCPSLLLMRLAMNKPSLNSHRDFLLPQPANYHQRPPDKDKDVYRGIGLALDPQGVDRPVQRWREGMPLDRDGKLTLALSDGYFRFLVIAKINCVYNCIGSAFNVRGAME</sequence>
<dbReference type="Gramene" id="PRQ39220">
    <property type="protein sequence ID" value="PRQ39220"/>
    <property type="gene ID" value="RchiOBHm_Chr4g0422761"/>
</dbReference>
<organism evidence="2 3">
    <name type="scientific">Rosa chinensis</name>
    <name type="common">China rose</name>
    <dbReference type="NCBI Taxonomy" id="74649"/>
    <lineage>
        <taxon>Eukaryota</taxon>
        <taxon>Viridiplantae</taxon>
        <taxon>Streptophyta</taxon>
        <taxon>Embryophyta</taxon>
        <taxon>Tracheophyta</taxon>
        <taxon>Spermatophyta</taxon>
        <taxon>Magnoliopsida</taxon>
        <taxon>eudicotyledons</taxon>
        <taxon>Gunneridae</taxon>
        <taxon>Pentapetalae</taxon>
        <taxon>rosids</taxon>
        <taxon>fabids</taxon>
        <taxon>Rosales</taxon>
        <taxon>Rosaceae</taxon>
        <taxon>Rosoideae</taxon>
        <taxon>Rosoideae incertae sedis</taxon>
        <taxon>Rosa</taxon>
    </lineage>
</organism>
<reference evidence="2 3" key="1">
    <citation type="journal article" date="2018" name="Nat. Genet.">
        <title>The Rosa genome provides new insights in the design of modern roses.</title>
        <authorList>
            <person name="Bendahmane M."/>
        </authorList>
    </citation>
    <scope>NUCLEOTIDE SEQUENCE [LARGE SCALE GENOMIC DNA]</scope>
    <source>
        <strain evidence="3">cv. Old Blush</strain>
    </source>
</reference>
<dbReference type="Proteomes" id="UP000238479">
    <property type="component" value="Chromosome 4"/>
</dbReference>
<evidence type="ECO:0000313" key="2">
    <source>
        <dbReference type="EMBL" id="PRQ39220.1"/>
    </source>
</evidence>
<evidence type="ECO:0000313" key="3">
    <source>
        <dbReference type="Proteomes" id="UP000238479"/>
    </source>
</evidence>
<proteinExistence type="predicted"/>
<gene>
    <name evidence="2" type="ORF">RchiOBHm_Chr4g0422761</name>
</gene>
<protein>
    <submittedName>
        <fullName evidence="2">Uncharacterized protein</fullName>
    </submittedName>
</protein>
<accession>A0A2P6QYG0</accession>
<dbReference type="AlphaFoldDB" id="A0A2P6QYG0"/>
<comment type="caution">
    <text evidence="2">The sequence shown here is derived from an EMBL/GenBank/DDBJ whole genome shotgun (WGS) entry which is preliminary data.</text>
</comment>
<dbReference type="EMBL" id="PDCK01000042">
    <property type="protein sequence ID" value="PRQ39220.1"/>
    <property type="molecule type" value="Genomic_DNA"/>
</dbReference>
<feature type="region of interest" description="Disordered" evidence="1">
    <location>
        <begin position="1"/>
        <end position="21"/>
    </location>
</feature>
<keyword evidence="3" id="KW-1185">Reference proteome</keyword>